<dbReference type="AlphaFoldDB" id="A0A840I1S1"/>
<dbReference type="InterPro" id="IPR011545">
    <property type="entry name" value="DEAD/DEAH_box_helicase_dom"/>
</dbReference>
<protein>
    <submittedName>
        <fullName evidence="12">ATP-dependent Lhr-like helicase</fullName>
        <ecNumber evidence="12">3.6.4.-</ecNumber>
    </submittedName>
</protein>
<sequence length="826" mass="92048">MADGSDLDILPPRFRDWFEGRGWRLRDHQRDVLLASRADRSALLIAPTGGGKTLAGFLPSLIDLAERPQNQRSLHTLYVSPLKALAVDIQRNLMTPVTEMGLDVQIESRTGDTKSSVRQRQRHTPPDMLLTTPEQIALLLAHPSAETLFSSLRCVILDELHALRGSKRGDLLALDLARLWTLAPGMRTVGLSATVADPVPLQRYLVPQPEEGTEEAALIVGQGGVKPDVRVLTAEDRIPWSGHSGRHAFGQVYEAIKGATTALIFTNTRSQAEVCFQELWRMNDDNLAIALHHGSLERAQRERVEAAMSAGQLRAVVCTATLDMGIDWGAVDLVICLGAPKGASRLVQRIGRANHRMDEPSRALLVPANRFEVLECVAAKEAVDAGLLDGEGQKPGALDVLCQHIWGMACAEPFRPDALYREVTSAAPYAGLPREVFDRALGFVTNGGYAMRAYDRYKRIVPMPDGRMRIKDPRTAQLYRLNAGTIVEMPVYTVRYGRVTREDGRPGRARGGRKLGTMEEWFSSQLTPGDTFLFAGEVLRFEGIQDMDLFVTRAASDDVMIPSWRGAKFPLSSFLSARVRDIVNDPKRWRQLPPQVQEWLQLQKRKSVIPGPNQLLIETFERAEKFYLVCYPFDGRIAHQSLGTLLTRRLERAGMQPLGFCPTEYALSIWMRRDPRGLDMNALFDQDMLGDDLDSWLADAELMKRTFRYCALIAGMIERQHPGQEKSGRQVSFSASLIYDVLREHEPDHILLQAAWNDAAAGFLDIRRLSDLLARIQGHLIVKHLAHVSPMAVPVMMEAGRETIVGGANEAILAELQDELLAEMMS</sequence>
<organism evidence="12 13">
    <name type="scientific">Parvularcula dongshanensis</name>
    <dbReference type="NCBI Taxonomy" id="1173995"/>
    <lineage>
        <taxon>Bacteria</taxon>
        <taxon>Pseudomonadati</taxon>
        <taxon>Pseudomonadota</taxon>
        <taxon>Alphaproteobacteria</taxon>
        <taxon>Parvularculales</taxon>
        <taxon>Parvularculaceae</taxon>
        <taxon>Parvularcula</taxon>
    </lineage>
</organism>
<evidence type="ECO:0000259" key="10">
    <source>
        <dbReference type="PROSITE" id="PS51192"/>
    </source>
</evidence>
<keyword evidence="1" id="KW-0547">Nucleotide-binding</keyword>
<keyword evidence="8" id="KW-0413">Isomerase</keyword>
<dbReference type="GO" id="GO:0016887">
    <property type="term" value="F:ATP hydrolysis activity"/>
    <property type="evidence" value="ECO:0007669"/>
    <property type="project" value="TreeGrafter"/>
</dbReference>
<dbReference type="RefSeq" id="WP_183816948.1">
    <property type="nucleotide sequence ID" value="NZ_JACHOB010000002.1"/>
</dbReference>
<dbReference type="InterPro" id="IPR017170">
    <property type="entry name" value="Lhr-like"/>
</dbReference>
<evidence type="ECO:0000256" key="4">
    <source>
        <dbReference type="ARBA" id="ARBA00022806"/>
    </source>
</evidence>
<keyword evidence="4 12" id="KW-0347">Helicase</keyword>
<dbReference type="InterPro" id="IPR013701">
    <property type="entry name" value="Lhr-like_DEAD/DEAH_assoc"/>
</dbReference>
<dbReference type="SMART" id="SM00487">
    <property type="entry name" value="DEXDc"/>
    <property type="match status" value="1"/>
</dbReference>
<dbReference type="Pfam" id="PF00271">
    <property type="entry name" value="Helicase_C"/>
    <property type="match status" value="1"/>
</dbReference>
<dbReference type="InterPro" id="IPR052511">
    <property type="entry name" value="ATP-dep_Helicase"/>
</dbReference>
<dbReference type="InterPro" id="IPR045628">
    <property type="entry name" value="Lhr_WH_dom"/>
</dbReference>
<evidence type="ECO:0000313" key="12">
    <source>
        <dbReference type="EMBL" id="MBB4658769.1"/>
    </source>
</evidence>
<keyword evidence="7" id="KW-0234">DNA repair</keyword>
<comment type="similarity">
    <text evidence="9">Belongs to the Lhr helicase family. Lhr-Core subfamily.</text>
</comment>
<dbReference type="Pfam" id="PF08494">
    <property type="entry name" value="DEAD_assoc"/>
    <property type="match status" value="1"/>
</dbReference>
<evidence type="ECO:0000256" key="6">
    <source>
        <dbReference type="ARBA" id="ARBA00023125"/>
    </source>
</evidence>
<dbReference type="GO" id="GO:0003677">
    <property type="term" value="F:DNA binding"/>
    <property type="evidence" value="ECO:0007669"/>
    <property type="project" value="UniProtKB-KW"/>
</dbReference>
<dbReference type="PANTHER" id="PTHR47962:SF3">
    <property type="entry name" value="LARGE ATP-DEPENDENT HELICASE-RELATED PROTEIN"/>
    <property type="match status" value="1"/>
</dbReference>
<name>A0A840I1S1_9PROT</name>
<dbReference type="InterPro" id="IPR014001">
    <property type="entry name" value="Helicase_ATP-bd"/>
</dbReference>
<evidence type="ECO:0000259" key="11">
    <source>
        <dbReference type="PROSITE" id="PS51194"/>
    </source>
</evidence>
<dbReference type="Pfam" id="PF00270">
    <property type="entry name" value="DEAD"/>
    <property type="match status" value="1"/>
</dbReference>
<evidence type="ECO:0000256" key="7">
    <source>
        <dbReference type="ARBA" id="ARBA00023204"/>
    </source>
</evidence>
<reference evidence="12 13" key="1">
    <citation type="submission" date="2020-08" db="EMBL/GenBank/DDBJ databases">
        <title>Genomic Encyclopedia of Type Strains, Phase IV (KMG-IV): sequencing the most valuable type-strain genomes for metagenomic binning, comparative biology and taxonomic classification.</title>
        <authorList>
            <person name="Goeker M."/>
        </authorList>
    </citation>
    <scope>NUCLEOTIDE SEQUENCE [LARGE SCALE GENOMIC DNA]</scope>
    <source>
        <strain evidence="12 13">DSM 102850</strain>
    </source>
</reference>
<keyword evidence="2" id="KW-0227">DNA damage</keyword>
<dbReference type="Proteomes" id="UP000563524">
    <property type="component" value="Unassembled WGS sequence"/>
</dbReference>
<dbReference type="EMBL" id="JACHOB010000002">
    <property type="protein sequence ID" value="MBB4658769.1"/>
    <property type="molecule type" value="Genomic_DNA"/>
</dbReference>
<dbReference type="GO" id="GO:0005524">
    <property type="term" value="F:ATP binding"/>
    <property type="evidence" value="ECO:0007669"/>
    <property type="project" value="UniProtKB-KW"/>
</dbReference>
<dbReference type="SMART" id="SM00490">
    <property type="entry name" value="HELICc"/>
    <property type="match status" value="1"/>
</dbReference>
<dbReference type="PROSITE" id="PS51194">
    <property type="entry name" value="HELICASE_CTER"/>
    <property type="match status" value="1"/>
</dbReference>
<dbReference type="PIRSF" id="PIRSF037307">
    <property type="entry name" value="Lhr-like_helic_prd"/>
    <property type="match status" value="1"/>
</dbReference>
<dbReference type="Gene3D" id="3.40.50.300">
    <property type="entry name" value="P-loop containing nucleotide triphosphate hydrolases"/>
    <property type="match status" value="2"/>
</dbReference>
<dbReference type="InterPro" id="IPR001650">
    <property type="entry name" value="Helicase_C-like"/>
</dbReference>
<dbReference type="PANTHER" id="PTHR47962">
    <property type="entry name" value="ATP-DEPENDENT HELICASE LHR-RELATED-RELATED"/>
    <property type="match status" value="1"/>
</dbReference>
<evidence type="ECO:0000256" key="3">
    <source>
        <dbReference type="ARBA" id="ARBA00022801"/>
    </source>
</evidence>
<dbReference type="InterPro" id="IPR027417">
    <property type="entry name" value="P-loop_NTPase"/>
</dbReference>
<proteinExistence type="inferred from homology"/>
<dbReference type="SUPFAM" id="SSF52540">
    <property type="entry name" value="P-loop containing nucleoside triphosphate hydrolases"/>
    <property type="match status" value="1"/>
</dbReference>
<dbReference type="Pfam" id="PF19306">
    <property type="entry name" value="WHD_Lhr"/>
    <property type="match status" value="1"/>
</dbReference>
<feature type="domain" description="Helicase C-terminal" evidence="11">
    <location>
        <begin position="248"/>
        <end position="401"/>
    </location>
</feature>
<evidence type="ECO:0000256" key="8">
    <source>
        <dbReference type="ARBA" id="ARBA00023235"/>
    </source>
</evidence>
<evidence type="ECO:0000256" key="1">
    <source>
        <dbReference type="ARBA" id="ARBA00022741"/>
    </source>
</evidence>
<dbReference type="EC" id="3.6.4.-" evidence="12"/>
<gene>
    <name evidence="12" type="ORF">GGQ59_001283</name>
</gene>
<keyword evidence="5" id="KW-0067">ATP-binding</keyword>
<evidence type="ECO:0000313" key="13">
    <source>
        <dbReference type="Proteomes" id="UP000563524"/>
    </source>
</evidence>
<evidence type="ECO:0000256" key="2">
    <source>
        <dbReference type="ARBA" id="ARBA00022763"/>
    </source>
</evidence>
<dbReference type="PROSITE" id="PS51192">
    <property type="entry name" value="HELICASE_ATP_BIND_1"/>
    <property type="match status" value="1"/>
</dbReference>
<keyword evidence="3 12" id="KW-0378">Hydrolase</keyword>
<feature type="domain" description="Helicase ATP-binding" evidence="10">
    <location>
        <begin position="33"/>
        <end position="213"/>
    </location>
</feature>
<dbReference type="GO" id="GO:0006281">
    <property type="term" value="P:DNA repair"/>
    <property type="evidence" value="ECO:0007669"/>
    <property type="project" value="UniProtKB-KW"/>
</dbReference>
<comment type="caution">
    <text evidence="12">The sequence shown here is derived from an EMBL/GenBank/DDBJ whole genome shotgun (WGS) entry which is preliminary data.</text>
</comment>
<dbReference type="NCBIfam" id="TIGR04121">
    <property type="entry name" value="DEXH_lig_assoc"/>
    <property type="match status" value="1"/>
</dbReference>
<dbReference type="GO" id="GO:0004386">
    <property type="term" value="F:helicase activity"/>
    <property type="evidence" value="ECO:0007669"/>
    <property type="project" value="UniProtKB-KW"/>
</dbReference>
<dbReference type="InterPro" id="IPR026362">
    <property type="entry name" value="DEXH_lig_assoc"/>
</dbReference>
<evidence type="ECO:0000256" key="5">
    <source>
        <dbReference type="ARBA" id="ARBA00022840"/>
    </source>
</evidence>
<evidence type="ECO:0000256" key="9">
    <source>
        <dbReference type="ARBA" id="ARBA00093467"/>
    </source>
</evidence>
<keyword evidence="13" id="KW-1185">Reference proteome</keyword>
<keyword evidence="6" id="KW-0238">DNA-binding</keyword>
<accession>A0A840I1S1</accession>